<gene>
    <name evidence="1" type="ORF">PC113_g9760</name>
    <name evidence="2" type="ORF">PC115_g9216</name>
    <name evidence="3" type="ORF">PC117_g1650</name>
    <name evidence="4" type="ORF">PC118_g7073</name>
    <name evidence="5" type="ORF">PC129_g20378</name>
</gene>
<evidence type="ECO:0000313" key="3">
    <source>
        <dbReference type="EMBL" id="KAG2953883.1"/>
    </source>
</evidence>
<sequence length="44" mass="4667">MSNGAQLAKTAQLIHTFYTMKSASERSRAASGKAAVVVMPRRSG</sequence>
<evidence type="ECO:0000313" key="1">
    <source>
        <dbReference type="EMBL" id="KAG2858493.1"/>
    </source>
</evidence>
<evidence type="ECO:0000313" key="4">
    <source>
        <dbReference type="EMBL" id="KAG2987848.1"/>
    </source>
</evidence>
<dbReference type="EMBL" id="RCML01000164">
    <property type="protein sequence ID" value="KAG2987848.1"/>
    <property type="molecule type" value="Genomic_DNA"/>
</dbReference>
<dbReference type="Proteomes" id="UP000697107">
    <property type="component" value="Unassembled WGS sequence"/>
</dbReference>
<organism evidence="3 6">
    <name type="scientific">Phytophthora cactorum</name>
    <dbReference type="NCBI Taxonomy" id="29920"/>
    <lineage>
        <taxon>Eukaryota</taxon>
        <taxon>Sar</taxon>
        <taxon>Stramenopiles</taxon>
        <taxon>Oomycota</taxon>
        <taxon>Peronosporomycetes</taxon>
        <taxon>Peronosporales</taxon>
        <taxon>Peronosporaceae</taxon>
        <taxon>Phytophthora</taxon>
    </lineage>
</organism>
<protein>
    <submittedName>
        <fullName evidence="3">Uncharacterized protein</fullName>
    </submittedName>
</protein>
<reference evidence="3" key="1">
    <citation type="submission" date="2018-10" db="EMBL/GenBank/DDBJ databases">
        <title>Effector identification in a new, highly contiguous assembly of the strawberry crown rot pathogen Phytophthora cactorum.</title>
        <authorList>
            <person name="Armitage A.D."/>
            <person name="Nellist C.F."/>
            <person name="Bates H."/>
            <person name="Vickerstaff R.J."/>
            <person name="Harrison R.J."/>
        </authorList>
    </citation>
    <scope>NUCLEOTIDE SEQUENCE</scope>
    <source>
        <strain evidence="1">15-7</strain>
        <strain evidence="2">4032</strain>
        <strain evidence="3">4040</strain>
        <strain evidence="4">P415</strain>
        <strain evidence="5">P421</strain>
    </source>
</reference>
<dbReference type="EMBL" id="RCMV01001437">
    <property type="protein sequence ID" value="KAG3208600.1"/>
    <property type="molecule type" value="Genomic_DNA"/>
</dbReference>
<dbReference type="Proteomes" id="UP000736787">
    <property type="component" value="Unassembled WGS sequence"/>
</dbReference>
<evidence type="ECO:0000313" key="6">
    <source>
        <dbReference type="Proteomes" id="UP000736787"/>
    </source>
</evidence>
<dbReference type="EMBL" id="RCMG01000250">
    <property type="protein sequence ID" value="KAG2858493.1"/>
    <property type="molecule type" value="Genomic_DNA"/>
</dbReference>
<dbReference type="AlphaFoldDB" id="A0A8T1EG53"/>
<dbReference type="Proteomes" id="UP000735874">
    <property type="component" value="Unassembled WGS sequence"/>
</dbReference>
<comment type="caution">
    <text evidence="3">The sequence shown here is derived from an EMBL/GenBank/DDBJ whole genome shotgun (WGS) entry which is preliminary data.</text>
</comment>
<dbReference type="Proteomes" id="UP000774804">
    <property type="component" value="Unassembled WGS sequence"/>
</dbReference>
<proteinExistence type="predicted"/>
<accession>A0A8T1EG53</accession>
<dbReference type="EMBL" id="RCMK01000020">
    <property type="protein sequence ID" value="KAG2953883.1"/>
    <property type="molecule type" value="Genomic_DNA"/>
</dbReference>
<dbReference type="EMBL" id="RCMI01000250">
    <property type="protein sequence ID" value="KAG2922457.1"/>
    <property type="molecule type" value="Genomic_DNA"/>
</dbReference>
<evidence type="ECO:0000313" key="2">
    <source>
        <dbReference type="EMBL" id="KAG2922457.1"/>
    </source>
</evidence>
<dbReference type="Proteomes" id="UP000760860">
    <property type="component" value="Unassembled WGS sequence"/>
</dbReference>
<evidence type="ECO:0000313" key="5">
    <source>
        <dbReference type="EMBL" id="KAG3208600.1"/>
    </source>
</evidence>
<name>A0A8T1EG53_9STRA</name>